<keyword evidence="1" id="KW-0732">Signal</keyword>
<reference evidence="2 3" key="1">
    <citation type="submission" date="2019-07" db="EMBL/GenBank/DDBJ databases">
        <title>Genomic Encyclopedia of Archaeal and Bacterial Type Strains, Phase II (KMG-II): from individual species to whole genera.</title>
        <authorList>
            <person name="Goeker M."/>
        </authorList>
    </citation>
    <scope>NUCLEOTIDE SEQUENCE [LARGE SCALE GENOMIC DNA]</scope>
    <source>
        <strain evidence="2 3">ATCC BAA-1854</strain>
    </source>
</reference>
<dbReference type="RefSeq" id="WP_144916666.1">
    <property type="nucleotide sequence ID" value="NZ_VLLI01000021.1"/>
</dbReference>
<dbReference type="Proteomes" id="UP000317010">
    <property type="component" value="Unassembled WGS sequence"/>
</dbReference>
<evidence type="ECO:0008006" key="4">
    <source>
        <dbReference type="Google" id="ProtNLM"/>
    </source>
</evidence>
<dbReference type="EMBL" id="VLLI01000021">
    <property type="protein sequence ID" value="TWI94185.1"/>
    <property type="molecule type" value="Genomic_DNA"/>
</dbReference>
<gene>
    <name evidence="2" type="ORF">JN11_04791</name>
</gene>
<sequence length="164" mass="17690">MKIKYILLAIAAVAFCLPACKKDKKTPVISNATLLGKWDEVKFHLTENNINGTVTDTTITAASLSANDYAQFNSDYTVNIFQSANNATQGSASPDYISESIYSYTISGSTAILAPEAILLNINTPAGSITWVVTMIDANNIDLRYTDSAGAIKVVSDTYYTRAQ</sequence>
<evidence type="ECO:0000313" key="3">
    <source>
        <dbReference type="Proteomes" id="UP000317010"/>
    </source>
</evidence>
<accession>A0A562TKV7</accession>
<protein>
    <recommendedName>
        <fullName evidence="4">Lipocalin-like protein</fullName>
    </recommendedName>
</protein>
<comment type="caution">
    <text evidence="2">The sequence shown here is derived from an EMBL/GenBank/DDBJ whole genome shotgun (WGS) entry which is preliminary data.</text>
</comment>
<proteinExistence type="predicted"/>
<feature type="chain" id="PRO_5021839635" description="Lipocalin-like protein" evidence="1">
    <location>
        <begin position="22"/>
        <end position="164"/>
    </location>
</feature>
<keyword evidence="3" id="KW-1185">Reference proteome</keyword>
<feature type="signal peptide" evidence="1">
    <location>
        <begin position="1"/>
        <end position="21"/>
    </location>
</feature>
<evidence type="ECO:0000256" key="1">
    <source>
        <dbReference type="SAM" id="SignalP"/>
    </source>
</evidence>
<organism evidence="2 3">
    <name type="scientific">Mucilaginibacter frigoritolerans</name>
    <dbReference type="NCBI Taxonomy" id="652788"/>
    <lineage>
        <taxon>Bacteria</taxon>
        <taxon>Pseudomonadati</taxon>
        <taxon>Bacteroidota</taxon>
        <taxon>Sphingobacteriia</taxon>
        <taxon>Sphingobacteriales</taxon>
        <taxon>Sphingobacteriaceae</taxon>
        <taxon>Mucilaginibacter</taxon>
    </lineage>
</organism>
<name>A0A562TKV7_9SPHI</name>
<dbReference type="AlphaFoldDB" id="A0A562TKV7"/>
<evidence type="ECO:0000313" key="2">
    <source>
        <dbReference type="EMBL" id="TWI94185.1"/>
    </source>
</evidence>